<dbReference type="GO" id="GO:0008460">
    <property type="term" value="F:dTDP-glucose 4,6-dehydratase activity"/>
    <property type="evidence" value="ECO:0007669"/>
    <property type="project" value="InterPro"/>
</dbReference>
<evidence type="ECO:0000259" key="4">
    <source>
        <dbReference type="Pfam" id="PF02811"/>
    </source>
</evidence>
<reference evidence="6" key="3">
    <citation type="submission" date="2023-05" db="EMBL/GenBank/DDBJ databases">
        <authorList>
            <person name="Smith C.H."/>
        </authorList>
    </citation>
    <scope>NUCLEOTIDE SEQUENCE</scope>
    <source>
        <strain evidence="6">CHS0354</strain>
        <tissue evidence="6">Mantle</tissue>
    </source>
</reference>
<reference evidence="6" key="2">
    <citation type="journal article" date="2021" name="Genome Biol. Evol.">
        <title>Developing a high-quality reference genome for a parasitic bivalve with doubly uniparental inheritance (Bivalvia: Unionida).</title>
        <authorList>
            <person name="Smith C.H."/>
        </authorList>
    </citation>
    <scope>NUCLEOTIDE SEQUENCE</scope>
    <source>
        <strain evidence="6">CHS0354</strain>
        <tissue evidence="6">Mantle</tissue>
    </source>
</reference>
<evidence type="ECO:0000256" key="2">
    <source>
        <dbReference type="ARBA" id="ARBA00023027"/>
    </source>
</evidence>
<evidence type="ECO:0000313" key="7">
    <source>
        <dbReference type="Proteomes" id="UP001195483"/>
    </source>
</evidence>
<evidence type="ECO:0000313" key="6">
    <source>
        <dbReference type="EMBL" id="KAK3582577.1"/>
    </source>
</evidence>
<dbReference type="InterPro" id="IPR005888">
    <property type="entry name" value="dTDP_Gluc_deHydtase"/>
</dbReference>
<dbReference type="SUPFAM" id="SSF51735">
    <property type="entry name" value="NAD(P)-binding Rossmann-fold domains"/>
    <property type="match status" value="1"/>
</dbReference>
<keyword evidence="3" id="KW-0456">Lyase</keyword>
<dbReference type="InterPro" id="IPR036291">
    <property type="entry name" value="NAD(P)-bd_dom_sf"/>
</dbReference>
<reference evidence="6" key="1">
    <citation type="journal article" date="2021" name="Genome Biol. Evol.">
        <title>A High-Quality Reference Genome for a Parasitic Bivalve with Doubly Uniparental Inheritance (Bivalvia: Unionida).</title>
        <authorList>
            <person name="Smith C.H."/>
        </authorList>
    </citation>
    <scope>NUCLEOTIDE SEQUENCE</scope>
    <source>
        <strain evidence="6">CHS0354</strain>
    </source>
</reference>
<dbReference type="InterPro" id="IPR004013">
    <property type="entry name" value="PHP_dom"/>
</dbReference>
<comment type="caution">
    <text evidence="6">The sequence shown here is derived from an EMBL/GenBank/DDBJ whole genome shotgun (WGS) entry which is preliminary data.</text>
</comment>
<dbReference type="Pfam" id="PF02811">
    <property type="entry name" value="PHP"/>
    <property type="match status" value="1"/>
</dbReference>
<evidence type="ECO:0000259" key="5">
    <source>
        <dbReference type="Pfam" id="PF16363"/>
    </source>
</evidence>
<organism evidence="6 7">
    <name type="scientific">Potamilus streckersoni</name>
    <dbReference type="NCBI Taxonomy" id="2493646"/>
    <lineage>
        <taxon>Eukaryota</taxon>
        <taxon>Metazoa</taxon>
        <taxon>Spiralia</taxon>
        <taxon>Lophotrochozoa</taxon>
        <taxon>Mollusca</taxon>
        <taxon>Bivalvia</taxon>
        <taxon>Autobranchia</taxon>
        <taxon>Heteroconchia</taxon>
        <taxon>Palaeoheterodonta</taxon>
        <taxon>Unionida</taxon>
        <taxon>Unionoidea</taxon>
        <taxon>Unionidae</taxon>
        <taxon>Ambleminae</taxon>
        <taxon>Lampsilini</taxon>
        <taxon>Potamilus</taxon>
    </lineage>
</organism>
<dbReference type="NCBIfam" id="TIGR01181">
    <property type="entry name" value="dTDP_gluc_dehyt"/>
    <property type="match status" value="1"/>
</dbReference>
<dbReference type="Gene3D" id="3.90.25.10">
    <property type="entry name" value="UDP-galactose 4-epimerase, domain 1"/>
    <property type="match status" value="1"/>
</dbReference>
<dbReference type="InterPro" id="IPR016040">
    <property type="entry name" value="NAD(P)-bd_dom"/>
</dbReference>
<dbReference type="AlphaFoldDB" id="A0AAE0RZF0"/>
<dbReference type="Gene3D" id="3.20.20.140">
    <property type="entry name" value="Metal-dependent hydrolases"/>
    <property type="match status" value="1"/>
</dbReference>
<dbReference type="SUPFAM" id="SSF89550">
    <property type="entry name" value="PHP domain-like"/>
    <property type="match status" value="1"/>
</dbReference>
<protein>
    <recommendedName>
        <fullName evidence="8">dTDP-glucose 4,6-dehydratase</fullName>
    </recommendedName>
</protein>
<evidence type="ECO:0000256" key="1">
    <source>
        <dbReference type="ARBA" id="ARBA00001911"/>
    </source>
</evidence>
<proteinExistence type="predicted"/>
<dbReference type="Gene3D" id="1.10.150.650">
    <property type="match status" value="1"/>
</dbReference>
<sequence length="535" mass="61015">MHTPESIIKKSIQNGISAISFTDHDTIMGYKNLSPSSTLHGVELISGVELSVAHNNNEIHLLGYFINTECKRLQDFLQNCQYHRYERIKKMVISLRTQRIKINYDEVVHCARNSSSIGRPHIAYILIKKGYVFSFKEAFDKYIGQDCEAYEPSKKLSLSDGIQIINEAGGISVLAHPGKSVSKEMFQICVNMGIQGVEVIHPSHTQNDIKCYTELAYENYLLMTGGSDYHGEKPNDEINFFQMYHKLRMGRKDETLDGCDICDTLNITSVFKKFQPHSVINFAAETHVDKSILHSEPFVLTNVLGVHRLLECSRQFGVKRFIHISTDEVYGSLKNTTEEKFTELTPTNPNSPYSASKAGGDALVRAYFQTYNLDIIITRCSNNYGPFQFPEKLIPFITLHALANQPVPVYGKGTNIRDWIYVDDHCHAIDLVWHYGRAGETYNIGSNCELENIEVVKRILNILDKPYSLITWVNDRLGHDFRYAINSKKICTELNWSPSFNFKTGLEATVQWYKANSHLYNNLIQKTNLIPITVK</sequence>
<dbReference type="Proteomes" id="UP001195483">
    <property type="component" value="Unassembled WGS sequence"/>
</dbReference>
<dbReference type="Pfam" id="PF16363">
    <property type="entry name" value="GDP_Man_Dehyd"/>
    <property type="match status" value="1"/>
</dbReference>
<dbReference type="CDD" id="cd07438">
    <property type="entry name" value="PHP_HisPPase_AMP"/>
    <property type="match status" value="1"/>
</dbReference>
<keyword evidence="7" id="KW-1185">Reference proteome</keyword>
<feature type="domain" description="NAD(P)-binding" evidence="5">
    <location>
        <begin position="222"/>
        <end position="508"/>
    </location>
</feature>
<name>A0AAE0RZF0_9BIVA</name>
<dbReference type="Gene3D" id="3.40.50.720">
    <property type="entry name" value="NAD(P)-binding Rossmann-like Domain"/>
    <property type="match status" value="1"/>
</dbReference>
<feature type="domain" description="PHP" evidence="4">
    <location>
        <begin position="3"/>
        <end position="63"/>
    </location>
</feature>
<accession>A0AAE0RZF0</accession>
<dbReference type="GO" id="GO:0009225">
    <property type="term" value="P:nucleotide-sugar metabolic process"/>
    <property type="evidence" value="ECO:0007669"/>
    <property type="project" value="InterPro"/>
</dbReference>
<comment type="cofactor">
    <cofactor evidence="1">
        <name>NAD(+)</name>
        <dbReference type="ChEBI" id="CHEBI:57540"/>
    </cofactor>
</comment>
<dbReference type="InterPro" id="IPR016195">
    <property type="entry name" value="Pol/histidinol_Pase-like"/>
</dbReference>
<dbReference type="EMBL" id="JAEAOA010001427">
    <property type="protein sequence ID" value="KAK3582577.1"/>
    <property type="molecule type" value="Genomic_DNA"/>
</dbReference>
<keyword evidence="2" id="KW-0520">NAD</keyword>
<dbReference type="PANTHER" id="PTHR43000">
    <property type="entry name" value="DTDP-D-GLUCOSE 4,6-DEHYDRATASE-RELATED"/>
    <property type="match status" value="1"/>
</dbReference>
<evidence type="ECO:0000256" key="3">
    <source>
        <dbReference type="ARBA" id="ARBA00023239"/>
    </source>
</evidence>
<dbReference type="CDD" id="cd05246">
    <property type="entry name" value="dTDP_GD_SDR_e"/>
    <property type="match status" value="1"/>
</dbReference>
<evidence type="ECO:0008006" key="8">
    <source>
        <dbReference type="Google" id="ProtNLM"/>
    </source>
</evidence>
<gene>
    <name evidence="6" type="ORF">CHS0354_024131</name>
</gene>